<organism evidence="3 4">
    <name type="scientific">Anaerobacillus alkalidiazotrophicus</name>
    <dbReference type="NCBI Taxonomy" id="472963"/>
    <lineage>
        <taxon>Bacteria</taxon>
        <taxon>Bacillati</taxon>
        <taxon>Bacillota</taxon>
        <taxon>Bacilli</taxon>
        <taxon>Bacillales</taxon>
        <taxon>Bacillaceae</taxon>
        <taxon>Anaerobacillus</taxon>
    </lineage>
</organism>
<keyword evidence="2" id="KW-1133">Transmembrane helix</keyword>
<keyword evidence="2" id="KW-0472">Membrane</keyword>
<sequence length="112" mass="12664">MLTQGMLMVIIGIAGIVITFIVFFMTIYIGRKAVTKNRNIADEPEKTEQAPEKKQVQSPVQSTALLDEQVESEQQSEKESRSKSEVASTVLLNDEINKPTELYETELMEKEK</sequence>
<feature type="region of interest" description="Disordered" evidence="1">
    <location>
        <begin position="40"/>
        <end position="93"/>
    </location>
</feature>
<accession>A0A1S2MD20</accession>
<evidence type="ECO:0000313" key="3">
    <source>
        <dbReference type="EMBL" id="OIJ21737.1"/>
    </source>
</evidence>
<dbReference type="Proteomes" id="UP000180057">
    <property type="component" value="Unassembled WGS sequence"/>
</dbReference>
<keyword evidence="2" id="KW-0812">Transmembrane</keyword>
<feature type="compositionally biased region" description="Basic and acidic residues" evidence="1">
    <location>
        <begin position="40"/>
        <end position="55"/>
    </location>
</feature>
<reference evidence="3 4" key="1">
    <citation type="submission" date="2016-10" db="EMBL/GenBank/DDBJ databases">
        <title>Draft genome sequences of four alkaliphilic bacteria belonging to the Anaerobacillus genus.</title>
        <authorList>
            <person name="Bassil N.M."/>
            <person name="Lloyd J.R."/>
        </authorList>
    </citation>
    <scope>NUCLEOTIDE SEQUENCE [LARGE SCALE GENOMIC DNA]</scope>
    <source>
        <strain evidence="3 4">DSM 22531</strain>
    </source>
</reference>
<keyword evidence="4" id="KW-1185">Reference proteome</keyword>
<comment type="caution">
    <text evidence="3">The sequence shown here is derived from an EMBL/GenBank/DDBJ whole genome shotgun (WGS) entry which is preliminary data.</text>
</comment>
<evidence type="ECO:0000256" key="1">
    <source>
        <dbReference type="SAM" id="MobiDB-lite"/>
    </source>
</evidence>
<dbReference type="STRING" id="472963.BKP45_03295"/>
<feature type="transmembrane region" description="Helical" evidence="2">
    <location>
        <begin position="6"/>
        <end position="29"/>
    </location>
</feature>
<feature type="compositionally biased region" description="Basic and acidic residues" evidence="1">
    <location>
        <begin position="75"/>
        <end position="84"/>
    </location>
</feature>
<dbReference type="RefSeq" id="WP_071388323.1">
    <property type="nucleotide sequence ID" value="NZ_MLQS01000001.1"/>
</dbReference>
<protein>
    <submittedName>
        <fullName evidence="3">Uncharacterized protein</fullName>
    </submittedName>
</protein>
<dbReference type="EMBL" id="MLQS01000001">
    <property type="protein sequence ID" value="OIJ21737.1"/>
    <property type="molecule type" value="Genomic_DNA"/>
</dbReference>
<evidence type="ECO:0000256" key="2">
    <source>
        <dbReference type="SAM" id="Phobius"/>
    </source>
</evidence>
<dbReference type="AlphaFoldDB" id="A0A1S2MD20"/>
<name>A0A1S2MD20_9BACI</name>
<proteinExistence type="predicted"/>
<gene>
    <name evidence="3" type="ORF">BKP45_03295</name>
</gene>
<evidence type="ECO:0000313" key="4">
    <source>
        <dbReference type="Proteomes" id="UP000180057"/>
    </source>
</evidence>